<keyword evidence="1" id="KW-0812">Transmembrane</keyword>
<dbReference type="Proteomes" id="UP000051576">
    <property type="component" value="Unassembled WGS sequence"/>
</dbReference>
<reference evidence="2 3" key="1">
    <citation type="journal article" date="2015" name="Genome Announc.">
        <title>Expanding the biotechnology potential of lactobacilli through comparative genomics of 213 strains and associated genera.</title>
        <authorList>
            <person name="Sun Z."/>
            <person name="Harris H.M."/>
            <person name="McCann A."/>
            <person name="Guo C."/>
            <person name="Argimon S."/>
            <person name="Zhang W."/>
            <person name="Yang X."/>
            <person name="Jeffery I.B."/>
            <person name="Cooney J.C."/>
            <person name="Kagawa T.F."/>
            <person name="Liu W."/>
            <person name="Song Y."/>
            <person name="Salvetti E."/>
            <person name="Wrobel A."/>
            <person name="Rasinkangas P."/>
            <person name="Parkhill J."/>
            <person name="Rea M.C."/>
            <person name="O'Sullivan O."/>
            <person name="Ritari J."/>
            <person name="Douillard F.P."/>
            <person name="Paul Ross R."/>
            <person name="Yang R."/>
            <person name="Briner A.E."/>
            <person name="Felis G.E."/>
            <person name="de Vos W.M."/>
            <person name="Barrangou R."/>
            <person name="Klaenhammer T.R."/>
            <person name="Caufield P.W."/>
            <person name="Cui Y."/>
            <person name="Zhang H."/>
            <person name="O'Toole P.W."/>
        </authorList>
    </citation>
    <scope>NUCLEOTIDE SEQUENCE [LARGE SCALE GENOMIC DNA]</scope>
    <source>
        <strain evidence="2 3">DSM 20605</strain>
    </source>
</reference>
<keyword evidence="3" id="KW-1185">Reference proteome</keyword>
<sequence>MATQFGQMTSEQIWLALASYFTYTQLFIAVSVAAVTSVTIDKLFHRQGNNWVKTKRFNN</sequence>
<protein>
    <submittedName>
        <fullName evidence="2">Uncharacterized protein</fullName>
    </submittedName>
</protein>
<dbReference type="EMBL" id="AYYX01000218">
    <property type="protein sequence ID" value="KRM81353.1"/>
    <property type="molecule type" value="Genomic_DNA"/>
</dbReference>
<comment type="caution">
    <text evidence="2">The sequence shown here is derived from an EMBL/GenBank/DDBJ whole genome shotgun (WGS) entry which is preliminary data.</text>
</comment>
<evidence type="ECO:0000256" key="1">
    <source>
        <dbReference type="SAM" id="Phobius"/>
    </source>
</evidence>
<organism evidence="2 3">
    <name type="scientific">Liquorilactobacillus vini DSM 20605</name>
    <dbReference type="NCBI Taxonomy" id="1133569"/>
    <lineage>
        <taxon>Bacteria</taxon>
        <taxon>Bacillati</taxon>
        <taxon>Bacillota</taxon>
        <taxon>Bacilli</taxon>
        <taxon>Lactobacillales</taxon>
        <taxon>Lactobacillaceae</taxon>
        <taxon>Liquorilactobacillus</taxon>
    </lineage>
</organism>
<feature type="transmembrane region" description="Helical" evidence="1">
    <location>
        <begin position="20"/>
        <end position="40"/>
    </location>
</feature>
<proteinExistence type="predicted"/>
<keyword evidence="1" id="KW-0472">Membrane</keyword>
<dbReference type="AlphaFoldDB" id="A0A0R2BY40"/>
<evidence type="ECO:0000313" key="2">
    <source>
        <dbReference type="EMBL" id="KRM81353.1"/>
    </source>
</evidence>
<dbReference type="STRING" id="1133569.FD21_GL000829"/>
<accession>A0A0R2BY40</accession>
<dbReference type="eggNOG" id="COG1215">
    <property type="taxonomic scope" value="Bacteria"/>
</dbReference>
<name>A0A0R2BY40_9LACO</name>
<keyword evidence="1" id="KW-1133">Transmembrane helix</keyword>
<dbReference type="PATRIC" id="fig|1133569.4.peg.906"/>
<evidence type="ECO:0000313" key="3">
    <source>
        <dbReference type="Proteomes" id="UP000051576"/>
    </source>
</evidence>
<gene>
    <name evidence="2" type="ORF">FD21_GL000829</name>
</gene>